<protein>
    <submittedName>
        <fullName evidence="3">Neuropeptide F1 transcript a</fullName>
    </submittedName>
</protein>
<name>A0A7U3RBK2_CARVO</name>
<reference evidence="3" key="1">
    <citation type="journal article" date="2020" name="Insect Biochem. Mol. Biol.">
        <title>The Neuropeptidome of Carabus (Coleoptera, Adephaga: Carabidae).</title>
        <authorList>
            <person name="Ragionieri L."/>
            <person name="Predel R."/>
        </authorList>
    </citation>
    <scope>NUCLEOTIDE SEQUENCE</scope>
    <source>
        <strain evidence="3">36</strain>
    </source>
</reference>
<evidence type="ECO:0000313" key="3">
    <source>
        <dbReference type="EMBL" id="QHB80557.1"/>
    </source>
</evidence>
<proteinExistence type="evidence at transcript level"/>
<keyword evidence="3" id="KW-0527">Neuropeptide</keyword>
<keyword evidence="2" id="KW-0732">Signal</keyword>
<dbReference type="AlphaFoldDB" id="A0A7U3RBK2"/>
<organism evidence="3">
    <name type="scientific">Carabus violaceus</name>
    <name type="common">Violet ground beetle</name>
    <dbReference type="NCBI Taxonomy" id="41075"/>
    <lineage>
        <taxon>Eukaryota</taxon>
        <taxon>Metazoa</taxon>
        <taxon>Ecdysozoa</taxon>
        <taxon>Arthropoda</taxon>
        <taxon>Hexapoda</taxon>
        <taxon>Insecta</taxon>
        <taxon>Pterygota</taxon>
        <taxon>Neoptera</taxon>
        <taxon>Endopterygota</taxon>
        <taxon>Coleoptera</taxon>
        <taxon>Adephaga</taxon>
        <taxon>Caraboidea</taxon>
        <taxon>Carabidae</taxon>
        <taxon>Carabinae</taxon>
        <taxon>Carabini</taxon>
        <taxon>Carabina</taxon>
        <taxon>Carabus</taxon>
        <taxon>Megodontus</taxon>
    </lineage>
</organism>
<dbReference type="GO" id="GO:0007218">
    <property type="term" value="P:neuropeptide signaling pathway"/>
    <property type="evidence" value="ECO:0007669"/>
    <property type="project" value="UniProtKB-KW"/>
</dbReference>
<feature type="region of interest" description="Disordered" evidence="1">
    <location>
        <begin position="70"/>
        <end position="91"/>
    </location>
</feature>
<sequence>MHCKMNVAARWLIIGVAVVIVTTGWAHPAPDPNRGISDALKYLQELDRIYAHVAMPRFGKRTELKHTLQDYDGPFQSEDNDKEWLSLSNGR</sequence>
<feature type="signal peptide" evidence="2">
    <location>
        <begin position="1"/>
        <end position="26"/>
    </location>
</feature>
<evidence type="ECO:0000256" key="1">
    <source>
        <dbReference type="SAM" id="MobiDB-lite"/>
    </source>
</evidence>
<dbReference type="EMBL" id="MN837660">
    <property type="protein sequence ID" value="QHB80557.1"/>
    <property type="molecule type" value="mRNA"/>
</dbReference>
<feature type="chain" id="PRO_5031075047" evidence="2">
    <location>
        <begin position="27"/>
        <end position="91"/>
    </location>
</feature>
<evidence type="ECO:0000256" key="2">
    <source>
        <dbReference type="SAM" id="SignalP"/>
    </source>
</evidence>
<accession>A0A7U3RBK2</accession>